<protein>
    <submittedName>
        <fullName evidence="2">ATP-binding protein</fullName>
    </submittedName>
</protein>
<dbReference type="RefSeq" id="WP_341467610.1">
    <property type="nucleotide sequence ID" value="NZ_CP128399.1"/>
</dbReference>
<evidence type="ECO:0000313" key="3">
    <source>
        <dbReference type="EMBL" id="WJW65725.1"/>
    </source>
</evidence>
<dbReference type="GO" id="GO:0005524">
    <property type="term" value="F:ATP binding"/>
    <property type="evidence" value="ECO:0007669"/>
    <property type="project" value="UniProtKB-KW"/>
</dbReference>
<dbReference type="Proteomes" id="UP001431572">
    <property type="component" value="Chromosome 1"/>
</dbReference>
<dbReference type="Proteomes" id="UP000521676">
    <property type="component" value="Unassembled WGS sequence"/>
</dbReference>
<reference evidence="2 4" key="1">
    <citation type="submission" date="2020-06" db="EMBL/GenBank/DDBJ databases">
        <title>Anoxygenic phototrophic Chloroflexota member uses a Type I reaction center.</title>
        <authorList>
            <person name="Tsuji J.M."/>
            <person name="Shaw N.A."/>
            <person name="Nagashima S."/>
            <person name="Venkiteswaran J."/>
            <person name="Schiff S.L."/>
            <person name="Hanada S."/>
            <person name="Tank M."/>
            <person name="Neufeld J.D."/>
        </authorList>
    </citation>
    <scope>NUCLEOTIDE SEQUENCE [LARGE SCALE GENOMIC DNA]</scope>
    <source>
        <strain evidence="2">L227-S17</strain>
    </source>
</reference>
<dbReference type="EMBL" id="JACATZ010000001">
    <property type="protein sequence ID" value="NWJ46354.1"/>
    <property type="molecule type" value="Genomic_DNA"/>
</dbReference>
<dbReference type="InterPro" id="IPR003593">
    <property type="entry name" value="AAA+_ATPase"/>
</dbReference>
<dbReference type="InterPro" id="IPR027417">
    <property type="entry name" value="P-loop_NTPase"/>
</dbReference>
<dbReference type="EMBL" id="CP128399">
    <property type="protein sequence ID" value="WJW65725.1"/>
    <property type="molecule type" value="Genomic_DNA"/>
</dbReference>
<keyword evidence="2" id="KW-0547">Nucleotide-binding</keyword>
<keyword evidence="5" id="KW-1185">Reference proteome</keyword>
<evidence type="ECO:0000313" key="5">
    <source>
        <dbReference type="Proteomes" id="UP001431572"/>
    </source>
</evidence>
<dbReference type="SMART" id="SM00382">
    <property type="entry name" value="AAA"/>
    <property type="match status" value="1"/>
</dbReference>
<feature type="domain" description="AAA+ ATPase" evidence="1">
    <location>
        <begin position="238"/>
        <end position="420"/>
    </location>
</feature>
<dbReference type="CDD" id="cd00009">
    <property type="entry name" value="AAA"/>
    <property type="match status" value="1"/>
</dbReference>
<dbReference type="Gene3D" id="3.40.50.300">
    <property type="entry name" value="P-loop containing nucleotide triphosphate hydrolases"/>
    <property type="match status" value="1"/>
</dbReference>
<dbReference type="Pfam" id="PF05673">
    <property type="entry name" value="DUF815"/>
    <property type="match status" value="1"/>
</dbReference>
<proteinExistence type="predicted"/>
<gene>
    <name evidence="2" type="ORF">HXX08_10795</name>
    <name evidence="3" type="ORF">OZ401_001503</name>
</gene>
<dbReference type="AlphaFoldDB" id="A0A8T7LWL6"/>
<reference evidence="3" key="2">
    <citation type="journal article" date="2024" name="Nature">
        <title>Anoxygenic phototroph of the Chloroflexota uses a type I reaction centre.</title>
        <authorList>
            <person name="Tsuji J.M."/>
            <person name="Shaw N.A."/>
            <person name="Nagashima S."/>
            <person name="Venkiteswaran J.J."/>
            <person name="Schiff S.L."/>
            <person name="Watanabe T."/>
            <person name="Fukui M."/>
            <person name="Hanada S."/>
            <person name="Tank M."/>
            <person name="Neufeld J.D."/>
        </authorList>
    </citation>
    <scope>NUCLEOTIDE SEQUENCE</scope>
    <source>
        <strain evidence="3">L227-S17</strain>
    </source>
</reference>
<dbReference type="PANTHER" id="PTHR42935">
    <property type="entry name" value="SLR0930 PROTEIN"/>
    <property type="match status" value="1"/>
</dbReference>
<name>A0A8T7LWL6_9CHLR</name>
<keyword evidence="2" id="KW-0067">ATP-binding</keyword>
<evidence type="ECO:0000313" key="4">
    <source>
        <dbReference type="Proteomes" id="UP000521676"/>
    </source>
</evidence>
<dbReference type="InterPro" id="IPR008533">
    <property type="entry name" value="DUF815"/>
</dbReference>
<dbReference type="PANTHER" id="PTHR42935:SF1">
    <property type="entry name" value="SLR0930 PROTEIN"/>
    <property type="match status" value="1"/>
</dbReference>
<organism evidence="2 4">
    <name type="scientific">Candidatus Chlorohelix allophototropha</name>
    <dbReference type="NCBI Taxonomy" id="3003348"/>
    <lineage>
        <taxon>Bacteria</taxon>
        <taxon>Bacillati</taxon>
        <taxon>Chloroflexota</taxon>
        <taxon>Chloroflexia</taxon>
        <taxon>Candidatus Chloroheliales</taxon>
        <taxon>Candidatus Chloroheliaceae</taxon>
        <taxon>Candidatus Chlorohelix</taxon>
    </lineage>
</organism>
<sequence length="446" mass="50806">MPLYNRLAAQAEQLLLYRDVLNDVIGQNFLKLLRLYSYAGAQPDEVGTVYTELFGLLTNEAEFYEGEIVGDVWQNHLLDRILDSKNPFSLKAGREIAPSTRQATLRDMALLRKFFILSSAVIADEARRILDEPLLPSWDHFNPASASPTPQDSPRLAFKKKFAVSHDWSALAIELEQHYVHQGVDDLARYYGFRWQRPQAMLEPVPDIDPIRLEELVGYSNEQAVIVQNTAQFLAGLPANNVLLYGARGTGKSSTVKGLLNRYGSQGLRLIEVHKDWLSDYPQIAKMVRGRREKFILFVDDLSFEEDEVSYKDLKALLEGTIEARPSNLLIYATSNRRHLIREQFSDNPGAGQQEEIAAWDTVEEKLSLSDRFGLIVTFVTPSQQKYIEIVFSLAANTGIEMEREDLRRRALQWELSHSGRSGRVARQFIDHLNGQIVLSRQNLKQ</sequence>
<dbReference type="SUPFAM" id="SSF52540">
    <property type="entry name" value="P-loop containing nucleoside triphosphate hydrolases"/>
    <property type="match status" value="1"/>
</dbReference>
<evidence type="ECO:0000259" key="1">
    <source>
        <dbReference type="SMART" id="SM00382"/>
    </source>
</evidence>
<evidence type="ECO:0000313" key="2">
    <source>
        <dbReference type="EMBL" id="NWJ46354.1"/>
    </source>
</evidence>
<accession>A0A8T7LWL6</accession>